<organism evidence="1 2">
    <name type="scientific">Dallia pectoralis</name>
    <name type="common">Alaska blackfish</name>
    <dbReference type="NCBI Taxonomy" id="75939"/>
    <lineage>
        <taxon>Eukaryota</taxon>
        <taxon>Metazoa</taxon>
        <taxon>Chordata</taxon>
        <taxon>Craniata</taxon>
        <taxon>Vertebrata</taxon>
        <taxon>Euteleostomi</taxon>
        <taxon>Actinopterygii</taxon>
        <taxon>Neopterygii</taxon>
        <taxon>Teleostei</taxon>
        <taxon>Protacanthopterygii</taxon>
        <taxon>Esociformes</taxon>
        <taxon>Umbridae</taxon>
        <taxon>Dallia</taxon>
    </lineage>
</organism>
<gene>
    <name evidence="1" type="ORF">DPEC_G00117250</name>
</gene>
<evidence type="ECO:0000313" key="2">
    <source>
        <dbReference type="Proteomes" id="UP001157502"/>
    </source>
</evidence>
<dbReference type="Proteomes" id="UP001157502">
    <property type="component" value="Chromosome 9"/>
</dbReference>
<keyword evidence="2" id="KW-1185">Reference proteome</keyword>
<sequence>MRPQVSYSGPSIHPTRGEKQPFRNTAPGQRSVDPHRKAQSLDGWREFRSGQNICWDLRKLSLIQELRVTLGTFGREQLG</sequence>
<evidence type="ECO:0000313" key="1">
    <source>
        <dbReference type="EMBL" id="KAJ8007414.1"/>
    </source>
</evidence>
<reference evidence="1" key="1">
    <citation type="submission" date="2021-05" db="EMBL/GenBank/DDBJ databases">
        <authorList>
            <person name="Pan Q."/>
            <person name="Jouanno E."/>
            <person name="Zahm M."/>
            <person name="Klopp C."/>
            <person name="Cabau C."/>
            <person name="Louis A."/>
            <person name="Berthelot C."/>
            <person name="Parey E."/>
            <person name="Roest Crollius H."/>
            <person name="Montfort J."/>
            <person name="Robinson-Rechavi M."/>
            <person name="Bouchez O."/>
            <person name="Lampietro C."/>
            <person name="Lopez Roques C."/>
            <person name="Donnadieu C."/>
            <person name="Postlethwait J."/>
            <person name="Bobe J."/>
            <person name="Dillon D."/>
            <person name="Chandos A."/>
            <person name="von Hippel F."/>
            <person name="Guiguen Y."/>
        </authorList>
    </citation>
    <scope>NUCLEOTIDE SEQUENCE</scope>
    <source>
        <strain evidence="1">YG-Jan2019</strain>
    </source>
</reference>
<protein>
    <submittedName>
        <fullName evidence="1">Uncharacterized protein</fullName>
    </submittedName>
</protein>
<comment type="caution">
    <text evidence="1">The sequence shown here is derived from an EMBL/GenBank/DDBJ whole genome shotgun (WGS) entry which is preliminary data.</text>
</comment>
<accession>A0ACC2GUL7</accession>
<dbReference type="EMBL" id="CM055736">
    <property type="protein sequence ID" value="KAJ8007414.1"/>
    <property type="molecule type" value="Genomic_DNA"/>
</dbReference>
<proteinExistence type="predicted"/>
<name>A0ACC2GUL7_DALPE</name>